<dbReference type="SUPFAM" id="SSF54211">
    <property type="entry name" value="Ribosomal protein S5 domain 2-like"/>
    <property type="match status" value="1"/>
</dbReference>
<protein>
    <recommendedName>
        <fullName evidence="4">imidazoleglycerol-phosphate dehydratase</fullName>
        <ecNumber evidence="4">4.2.1.19</ecNumber>
    </recommendedName>
</protein>
<sequence>MLSAPPCLPKCPSSLLHKPRVRSFERTLNPTFPHTKASTFSVNHRSLTRVGPTINLSCAALLRGNNAPATSSLPPDSGARIGEVKRVTKETNVSVKINLDGCGVADSSTGIPFLDHMLDQLASHGLFDVHVKATGDTHIDDHHTNEDVALAIGTVLQTTAT</sequence>
<evidence type="ECO:0000313" key="8">
    <source>
        <dbReference type="EMBL" id="MED6150765.1"/>
    </source>
</evidence>
<gene>
    <name evidence="8" type="primary">HIS3_4</name>
    <name evidence="8" type="ORF">PIB30_075691</name>
</gene>
<dbReference type="InterPro" id="IPR020568">
    <property type="entry name" value="Ribosomal_Su5_D2-typ_SF"/>
</dbReference>
<dbReference type="InterPro" id="IPR000807">
    <property type="entry name" value="ImidazoleglycerolP_deHydtase"/>
</dbReference>
<comment type="caution">
    <text evidence="8">The sequence shown here is derived from an EMBL/GenBank/DDBJ whole genome shotgun (WGS) entry which is preliminary data.</text>
</comment>
<dbReference type="EC" id="4.2.1.19" evidence="4"/>
<name>A0ABU6TPM4_9FABA</name>
<dbReference type="Gene3D" id="3.30.230.40">
    <property type="entry name" value="Imidazole glycerol phosphate dehydratase, domain 1"/>
    <property type="match status" value="1"/>
</dbReference>
<proteinExistence type="inferred from homology"/>
<keyword evidence="6" id="KW-0368">Histidine biosynthesis</keyword>
<evidence type="ECO:0000256" key="4">
    <source>
        <dbReference type="ARBA" id="ARBA00012075"/>
    </source>
</evidence>
<dbReference type="InterPro" id="IPR020565">
    <property type="entry name" value="ImidazoleglycerP_deHydtase_CS"/>
</dbReference>
<evidence type="ECO:0000256" key="7">
    <source>
        <dbReference type="ARBA" id="ARBA00023239"/>
    </source>
</evidence>
<evidence type="ECO:0000256" key="2">
    <source>
        <dbReference type="ARBA" id="ARBA00005047"/>
    </source>
</evidence>
<dbReference type="PANTHER" id="PTHR23133:SF2">
    <property type="entry name" value="IMIDAZOLEGLYCEROL-PHOSPHATE DEHYDRATASE"/>
    <property type="match status" value="1"/>
</dbReference>
<evidence type="ECO:0000256" key="3">
    <source>
        <dbReference type="ARBA" id="ARBA00007481"/>
    </source>
</evidence>
<comment type="catalytic activity">
    <reaction evidence="1">
        <text>D-erythro-1-(imidazol-4-yl)glycerol 3-phosphate = 3-(imidazol-4-yl)-2-oxopropyl phosphate + H2O</text>
        <dbReference type="Rhea" id="RHEA:11040"/>
        <dbReference type="ChEBI" id="CHEBI:15377"/>
        <dbReference type="ChEBI" id="CHEBI:57766"/>
        <dbReference type="ChEBI" id="CHEBI:58278"/>
        <dbReference type="EC" id="4.2.1.19"/>
    </reaction>
</comment>
<keyword evidence="9" id="KW-1185">Reference proteome</keyword>
<evidence type="ECO:0000256" key="5">
    <source>
        <dbReference type="ARBA" id="ARBA00022605"/>
    </source>
</evidence>
<organism evidence="8 9">
    <name type="scientific">Stylosanthes scabra</name>
    <dbReference type="NCBI Taxonomy" id="79078"/>
    <lineage>
        <taxon>Eukaryota</taxon>
        <taxon>Viridiplantae</taxon>
        <taxon>Streptophyta</taxon>
        <taxon>Embryophyta</taxon>
        <taxon>Tracheophyta</taxon>
        <taxon>Spermatophyta</taxon>
        <taxon>Magnoliopsida</taxon>
        <taxon>eudicotyledons</taxon>
        <taxon>Gunneridae</taxon>
        <taxon>Pentapetalae</taxon>
        <taxon>rosids</taxon>
        <taxon>fabids</taxon>
        <taxon>Fabales</taxon>
        <taxon>Fabaceae</taxon>
        <taxon>Papilionoideae</taxon>
        <taxon>50 kb inversion clade</taxon>
        <taxon>dalbergioids sensu lato</taxon>
        <taxon>Dalbergieae</taxon>
        <taxon>Pterocarpus clade</taxon>
        <taxon>Stylosanthes</taxon>
    </lineage>
</organism>
<keyword evidence="7 8" id="KW-0456">Lyase</keyword>
<dbReference type="Proteomes" id="UP001341840">
    <property type="component" value="Unassembled WGS sequence"/>
</dbReference>
<reference evidence="8 9" key="1">
    <citation type="journal article" date="2023" name="Plants (Basel)">
        <title>Bridging the Gap: Combining Genomics and Transcriptomics Approaches to Understand Stylosanthes scabra, an Orphan Legume from the Brazilian Caatinga.</title>
        <authorList>
            <person name="Ferreira-Neto J.R.C."/>
            <person name="da Silva M.D."/>
            <person name="Binneck E."/>
            <person name="de Melo N.F."/>
            <person name="da Silva R.H."/>
            <person name="de Melo A.L.T.M."/>
            <person name="Pandolfi V."/>
            <person name="Bustamante F.O."/>
            <person name="Brasileiro-Vidal A.C."/>
            <person name="Benko-Iseppon A.M."/>
        </authorList>
    </citation>
    <scope>NUCLEOTIDE SEQUENCE [LARGE SCALE GENOMIC DNA]</scope>
    <source>
        <tissue evidence="8">Leaves</tissue>
    </source>
</reference>
<keyword evidence="5" id="KW-0028">Amino-acid biosynthesis</keyword>
<dbReference type="GO" id="GO:0004424">
    <property type="term" value="F:imidazoleglycerol-phosphate dehydratase activity"/>
    <property type="evidence" value="ECO:0007669"/>
    <property type="project" value="UniProtKB-EC"/>
</dbReference>
<dbReference type="EMBL" id="JASCZI010091593">
    <property type="protein sequence ID" value="MED6150765.1"/>
    <property type="molecule type" value="Genomic_DNA"/>
</dbReference>
<dbReference type="PROSITE" id="PS00954">
    <property type="entry name" value="IGP_DEHYDRATASE_1"/>
    <property type="match status" value="1"/>
</dbReference>
<evidence type="ECO:0000256" key="1">
    <source>
        <dbReference type="ARBA" id="ARBA00001723"/>
    </source>
</evidence>
<dbReference type="Pfam" id="PF00475">
    <property type="entry name" value="IGPD"/>
    <property type="match status" value="1"/>
</dbReference>
<comment type="similarity">
    <text evidence="3">Belongs to the imidazoleglycerol-phosphate dehydratase family.</text>
</comment>
<evidence type="ECO:0000313" key="9">
    <source>
        <dbReference type="Proteomes" id="UP001341840"/>
    </source>
</evidence>
<comment type="pathway">
    <text evidence="2">Amino-acid biosynthesis; L-histidine biosynthesis; L-histidine from 5-phospho-alpha-D-ribose 1-diphosphate: step 6/9.</text>
</comment>
<evidence type="ECO:0000256" key="6">
    <source>
        <dbReference type="ARBA" id="ARBA00023102"/>
    </source>
</evidence>
<dbReference type="InterPro" id="IPR038494">
    <property type="entry name" value="IGPD_sf"/>
</dbReference>
<dbReference type="PANTHER" id="PTHR23133">
    <property type="entry name" value="IMIDAZOLEGLYCEROL-PHOSPHATE DEHYDRATASE HIS7"/>
    <property type="match status" value="1"/>
</dbReference>
<accession>A0ABU6TPM4</accession>